<comment type="similarity">
    <text evidence="2 7">Belongs to the DedA family.</text>
</comment>
<dbReference type="OrthoDB" id="3426404at2"/>
<comment type="subcellular location">
    <subcellularLocation>
        <location evidence="1 7">Cell membrane</location>
        <topology evidence="1 7">Multi-pass membrane protein</topology>
    </subcellularLocation>
</comment>
<keyword evidence="5 7" id="KW-1133">Transmembrane helix</keyword>
<feature type="transmembrane region" description="Helical" evidence="7">
    <location>
        <begin position="135"/>
        <end position="157"/>
    </location>
</feature>
<evidence type="ECO:0000256" key="2">
    <source>
        <dbReference type="ARBA" id="ARBA00010792"/>
    </source>
</evidence>
<dbReference type="GO" id="GO:0005886">
    <property type="term" value="C:plasma membrane"/>
    <property type="evidence" value="ECO:0007669"/>
    <property type="project" value="UniProtKB-SubCell"/>
</dbReference>
<evidence type="ECO:0000256" key="7">
    <source>
        <dbReference type="RuleBase" id="RU367016"/>
    </source>
</evidence>
<comment type="caution">
    <text evidence="7">Lacks conserved residue(s) required for the propagation of feature annotation.</text>
</comment>
<comment type="caution">
    <text evidence="9">The sequence shown here is derived from an EMBL/GenBank/DDBJ whole genome shotgun (WGS) entry which is preliminary data.</text>
</comment>
<dbReference type="PANTHER" id="PTHR30353:SF0">
    <property type="entry name" value="TRANSMEMBRANE PROTEIN"/>
    <property type="match status" value="1"/>
</dbReference>
<evidence type="ECO:0000256" key="5">
    <source>
        <dbReference type="ARBA" id="ARBA00022989"/>
    </source>
</evidence>
<feature type="transmembrane region" description="Helical" evidence="7">
    <location>
        <begin position="103"/>
        <end position="129"/>
    </location>
</feature>
<sequence length="174" mass="18290">MDGVTPLAAPDSPFGLPLWLGVAVMFGIVVARAQATYWLGRAAGTGIARSRWGDRLGRDRLARAERVVARYGPVAVTLSFLTIGVQTAVNAVAGATRMPFGRYLAAMLIGSALWAVIWTVGGLGVIWGAATVASASPLAAAAVVLAALALVAVIVVYRRRRRARQALTHEQEAR</sequence>
<organism evidence="9 10">
    <name type="scientific">Jiangella rhizosphaerae</name>
    <dbReference type="NCBI Taxonomy" id="2293569"/>
    <lineage>
        <taxon>Bacteria</taxon>
        <taxon>Bacillati</taxon>
        <taxon>Actinomycetota</taxon>
        <taxon>Actinomycetes</taxon>
        <taxon>Jiangellales</taxon>
        <taxon>Jiangellaceae</taxon>
        <taxon>Jiangella</taxon>
    </lineage>
</organism>
<evidence type="ECO:0000256" key="1">
    <source>
        <dbReference type="ARBA" id="ARBA00004651"/>
    </source>
</evidence>
<dbReference type="InterPro" id="IPR032818">
    <property type="entry name" value="DedA-like"/>
</dbReference>
<name>A0A418KTU1_9ACTN</name>
<feature type="domain" description="VTT" evidence="8">
    <location>
        <begin position="18"/>
        <end position="122"/>
    </location>
</feature>
<dbReference type="PANTHER" id="PTHR30353">
    <property type="entry name" value="INNER MEMBRANE PROTEIN DEDA-RELATED"/>
    <property type="match status" value="1"/>
</dbReference>
<evidence type="ECO:0000256" key="4">
    <source>
        <dbReference type="ARBA" id="ARBA00022692"/>
    </source>
</evidence>
<keyword evidence="6 7" id="KW-0472">Membrane</keyword>
<dbReference type="EMBL" id="QUAL01000069">
    <property type="protein sequence ID" value="RIQ29622.1"/>
    <property type="molecule type" value="Genomic_DNA"/>
</dbReference>
<keyword evidence="10" id="KW-1185">Reference proteome</keyword>
<dbReference type="AlphaFoldDB" id="A0A418KTU1"/>
<accession>A0A418KTU1</accession>
<dbReference type="Proteomes" id="UP000284057">
    <property type="component" value="Unassembled WGS sequence"/>
</dbReference>
<feature type="transmembrane region" description="Helical" evidence="7">
    <location>
        <begin position="12"/>
        <end position="31"/>
    </location>
</feature>
<proteinExistence type="inferred from homology"/>
<evidence type="ECO:0000256" key="6">
    <source>
        <dbReference type="ARBA" id="ARBA00023136"/>
    </source>
</evidence>
<keyword evidence="4 7" id="KW-0812">Transmembrane</keyword>
<protein>
    <submittedName>
        <fullName evidence="9">DedA family protein</fullName>
    </submittedName>
</protein>
<evidence type="ECO:0000256" key="3">
    <source>
        <dbReference type="ARBA" id="ARBA00022475"/>
    </source>
</evidence>
<gene>
    <name evidence="9" type="ORF">DY240_08180</name>
</gene>
<dbReference type="RefSeq" id="WP_119659449.1">
    <property type="nucleotide sequence ID" value="NZ_QUAL01000069.1"/>
</dbReference>
<evidence type="ECO:0000259" key="8">
    <source>
        <dbReference type="Pfam" id="PF09335"/>
    </source>
</evidence>
<keyword evidence="3 7" id="KW-1003">Cell membrane</keyword>
<dbReference type="Pfam" id="PF09335">
    <property type="entry name" value="VTT_dom"/>
    <property type="match status" value="1"/>
</dbReference>
<evidence type="ECO:0000313" key="10">
    <source>
        <dbReference type="Proteomes" id="UP000284057"/>
    </source>
</evidence>
<dbReference type="InterPro" id="IPR032816">
    <property type="entry name" value="VTT_dom"/>
</dbReference>
<evidence type="ECO:0000313" key="9">
    <source>
        <dbReference type="EMBL" id="RIQ29622.1"/>
    </source>
</evidence>
<reference evidence="9 10" key="1">
    <citation type="submission" date="2018-09" db="EMBL/GenBank/DDBJ databases">
        <title>Isolation, diversity and antifungal activity of actinobacteria from wheat.</title>
        <authorList>
            <person name="Han C."/>
        </authorList>
    </citation>
    <scope>NUCLEOTIDE SEQUENCE [LARGE SCALE GENOMIC DNA]</scope>
    <source>
        <strain evidence="9 10">NEAU-YY265</strain>
    </source>
</reference>